<dbReference type="Proteomes" id="UP000019426">
    <property type="component" value="Chromosome M2/40_rep1"/>
</dbReference>
<dbReference type="KEGG" id="clt:CM240_0993"/>
<dbReference type="eggNOG" id="COG0515">
    <property type="taxonomic scope" value="Bacteria"/>
</dbReference>
<name>W6S1I7_9CLOT</name>
<evidence type="ECO:0000313" key="2">
    <source>
        <dbReference type="Proteomes" id="UP000019426"/>
    </source>
</evidence>
<organism evidence="1 2">
    <name type="scientific">Clostridium bornimense</name>
    <dbReference type="NCBI Taxonomy" id="1216932"/>
    <lineage>
        <taxon>Bacteria</taxon>
        <taxon>Bacillati</taxon>
        <taxon>Bacillota</taxon>
        <taxon>Clostridia</taxon>
        <taxon>Eubacteriales</taxon>
        <taxon>Clostridiaceae</taxon>
        <taxon>Clostridium</taxon>
    </lineage>
</organism>
<protein>
    <recommendedName>
        <fullName evidence="3">Protein kinase</fullName>
    </recommendedName>
</protein>
<dbReference type="InterPro" id="IPR011009">
    <property type="entry name" value="Kinase-like_dom_sf"/>
</dbReference>
<proteinExistence type="predicted"/>
<dbReference type="HOGENOM" id="CLU_100878_1_0_9"/>
<gene>
    <name evidence="1" type="ORF">CM240_0993</name>
</gene>
<keyword evidence="2" id="KW-1185">Reference proteome</keyword>
<evidence type="ECO:0008006" key="3">
    <source>
        <dbReference type="Google" id="ProtNLM"/>
    </source>
</evidence>
<dbReference type="EMBL" id="HG917868">
    <property type="protein sequence ID" value="CDM68157.1"/>
    <property type="molecule type" value="Genomic_DNA"/>
</dbReference>
<evidence type="ECO:0000313" key="1">
    <source>
        <dbReference type="EMBL" id="CDM68157.1"/>
    </source>
</evidence>
<reference evidence="1 2" key="1">
    <citation type="submission" date="2013-11" db="EMBL/GenBank/DDBJ databases">
        <title>Complete genome sequence of Clostridum sp. M2/40.</title>
        <authorList>
            <person name="Wibberg D."/>
            <person name="Puehler A."/>
            <person name="Schlueter A."/>
        </authorList>
    </citation>
    <scope>NUCLEOTIDE SEQUENCE [LARGE SCALE GENOMIC DNA]</scope>
    <source>
        <strain evidence="2">M2/40</strain>
    </source>
</reference>
<dbReference type="AlphaFoldDB" id="W6S1I7"/>
<dbReference type="RefSeq" id="WP_044037035.1">
    <property type="nucleotide sequence ID" value="NZ_HG917868.1"/>
</dbReference>
<sequence>MKGGFCYCPDFDEEMEEIFKEAEFLGEGNNGIVYEIPGNKVLKIFKENKVCEDEKSILLKTQKSKNFPKIYKHGKYYILREKIEGIRLDDYIERHGMSFQLAKTLYRLLKEFEKLKFTKRDIRCKDLYLINAKHIRVIDPKKSYTRKVDYPRHLMKGLRRKGVLDEFLGYIEIIDRKKAREWRKKINIYFQELDNKKKDNYFE</sequence>
<dbReference type="PATRIC" id="fig|1216932.3.peg.981"/>
<dbReference type="SUPFAM" id="SSF56112">
    <property type="entry name" value="Protein kinase-like (PK-like)"/>
    <property type="match status" value="1"/>
</dbReference>
<accession>W6S1I7</accession>
<dbReference type="OrthoDB" id="1916806at2"/>